<evidence type="ECO:0000259" key="1">
    <source>
        <dbReference type="Pfam" id="PF01266"/>
    </source>
</evidence>
<dbReference type="Pfam" id="PF01266">
    <property type="entry name" value="DAO"/>
    <property type="match status" value="1"/>
</dbReference>
<reference evidence="2 3" key="1">
    <citation type="submission" date="2021-01" db="EMBL/GenBank/DDBJ databases">
        <title>Tumebacillus sp. strain ITR2 16S ribosomal RNA gene Genome sequencing and assembly.</title>
        <authorList>
            <person name="Kang M."/>
        </authorList>
    </citation>
    <scope>NUCLEOTIDE SEQUENCE [LARGE SCALE GENOMIC DNA]</scope>
    <source>
        <strain evidence="2 3">ITR2</strain>
    </source>
</reference>
<dbReference type="InterPro" id="IPR006076">
    <property type="entry name" value="FAD-dep_OxRdtase"/>
</dbReference>
<proteinExistence type="predicted"/>
<comment type="caution">
    <text evidence="2">The sequence shown here is derived from an EMBL/GenBank/DDBJ whole genome shotgun (WGS) entry which is preliminary data.</text>
</comment>
<dbReference type="Gene3D" id="3.30.9.10">
    <property type="entry name" value="D-Amino Acid Oxidase, subunit A, domain 2"/>
    <property type="match status" value="1"/>
</dbReference>
<dbReference type="Gene3D" id="3.50.50.60">
    <property type="entry name" value="FAD/NAD(P)-binding domain"/>
    <property type="match status" value="1"/>
</dbReference>
<gene>
    <name evidence="2" type="ORF">JJB07_09850</name>
</gene>
<accession>A0ABS1J9K5</accession>
<evidence type="ECO:0000313" key="3">
    <source>
        <dbReference type="Proteomes" id="UP000602284"/>
    </source>
</evidence>
<dbReference type="PANTHER" id="PTHR13847:SF201">
    <property type="entry name" value="PUTATIBE OXIDOREDUCTASE"/>
    <property type="match status" value="1"/>
</dbReference>
<sequence length="405" mass="44667">MDLNTGELLWQATYPNPPAYPPLTDDLDCDVLILGGGEAGALVSYYLLQEGVDVAMVEKRRIGGGSTSGNTALLQYSNDAPMYQLAESKGEDVAVRFYQLCLNAISKLESITGQLDLPTEFERRESLYYASSPQDVKKIQAEFALQKKHGFPVDFLSQRDIQERFPFAKDCGLYSPADAQINPFRLAHSLVNDGAKQGMRVFENTEVTAVFHENQGGRLHFRTSTGALIRARKAVFCTGYETQDNQTTPGAVIASTYAIATEPVSDFSTWHNRCLIWETARPYLYMRTTADDRILIGGLDESAIQGPKRDNLLSEKGVQLLAALYSLFPALTGVKIAYSWASSFGGTKDGLPFIGEHHLHRNCYYALGYGGNGTVYSTIAGEILRDLILDRPNADAPLFTLGRMK</sequence>
<dbReference type="Proteomes" id="UP000602284">
    <property type="component" value="Unassembled WGS sequence"/>
</dbReference>
<evidence type="ECO:0000313" key="2">
    <source>
        <dbReference type="EMBL" id="MBL0386957.1"/>
    </source>
</evidence>
<dbReference type="RefSeq" id="WP_201634321.1">
    <property type="nucleotide sequence ID" value="NZ_JAEQNB010000002.1"/>
</dbReference>
<dbReference type="PANTHER" id="PTHR13847">
    <property type="entry name" value="SARCOSINE DEHYDROGENASE-RELATED"/>
    <property type="match status" value="1"/>
</dbReference>
<keyword evidence="3" id="KW-1185">Reference proteome</keyword>
<dbReference type="SUPFAM" id="SSF51905">
    <property type="entry name" value="FAD/NAD(P)-binding domain"/>
    <property type="match status" value="1"/>
</dbReference>
<organism evidence="2 3">
    <name type="scientific">Tumebacillus amylolyticus</name>
    <dbReference type="NCBI Taxonomy" id="2801339"/>
    <lineage>
        <taxon>Bacteria</taxon>
        <taxon>Bacillati</taxon>
        <taxon>Bacillota</taxon>
        <taxon>Bacilli</taxon>
        <taxon>Bacillales</taxon>
        <taxon>Alicyclobacillaceae</taxon>
        <taxon>Tumebacillus</taxon>
    </lineage>
</organism>
<dbReference type="EMBL" id="JAEQNB010000002">
    <property type="protein sequence ID" value="MBL0386957.1"/>
    <property type="molecule type" value="Genomic_DNA"/>
</dbReference>
<feature type="domain" description="FAD dependent oxidoreductase" evidence="1">
    <location>
        <begin position="30"/>
        <end position="387"/>
    </location>
</feature>
<protein>
    <submittedName>
        <fullName evidence="2">FAD-binding oxidoreductase</fullName>
    </submittedName>
</protein>
<dbReference type="InterPro" id="IPR036188">
    <property type="entry name" value="FAD/NAD-bd_sf"/>
</dbReference>
<name>A0ABS1J9K5_9BACL</name>